<sequence>FTTDNGYIGVGPRDTLSGDHVAILLGGNMPFVVRQQSMYYSLIGEAYVDGIMDGELTE</sequence>
<name>A0A8E2DXF8_9PEZI</name>
<proteinExistence type="predicted"/>
<dbReference type="OrthoDB" id="2157530at2759"/>
<reference evidence="1 2" key="1">
    <citation type="journal article" date="2016" name="Nat. Commun.">
        <title>Ectomycorrhizal ecology is imprinted in the genome of the dominant symbiotic fungus Cenococcum geophilum.</title>
        <authorList>
            <consortium name="DOE Joint Genome Institute"/>
            <person name="Peter M."/>
            <person name="Kohler A."/>
            <person name="Ohm R.A."/>
            <person name="Kuo A."/>
            <person name="Krutzmann J."/>
            <person name="Morin E."/>
            <person name="Arend M."/>
            <person name="Barry K.W."/>
            <person name="Binder M."/>
            <person name="Choi C."/>
            <person name="Clum A."/>
            <person name="Copeland A."/>
            <person name="Grisel N."/>
            <person name="Haridas S."/>
            <person name="Kipfer T."/>
            <person name="LaButti K."/>
            <person name="Lindquist E."/>
            <person name="Lipzen A."/>
            <person name="Maire R."/>
            <person name="Meier B."/>
            <person name="Mihaltcheva S."/>
            <person name="Molinier V."/>
            <person name="Murat C."/>
            <person name="Poggeler S."/>
            <person name="Quandt C.A."/>
            <person name="Sperisen C."/>
            <person name="Tritt A."/>
            <person name="Tisserant E."/>
            <person name="Crous P.W."/>
            <person name="Henrissat B."/>
            <person name="Nehls U."/>
            <person name="Egli S."/>
            <person name="Spatafora J.W."/>
            <person name="Grigoriev I.V."/>
            <person name="Martin F.M."/>
        </authorList>
    </citation>
    <scope>NUCLEOTIDE SEQUENCE [LARGE SCALE GENOMIC DNA]</scope>
    <source>
        <strain evidence="1 2">CBS 459.81</strain>
    </source>
</reference>
<evidence type="ECO:0000313" key="2">
    <source>
        <dbReference type="Proteomes" id="UP000250266"/>
    </source>
</evidence>
<accession>A0A8E2DXF8</accession>
<organism evidence="1 2">
    <name type="scientific">Lepidopterella palustris CBS 459.81</name>
    <dbReference type="NCBI Taxonomy" id="1314670"/>
    <lineage>
        <taxon>Eukaryota</taxon>
        <taxon>Fungi</taxon>
        <taxon>Dikarya</taxon>
        <taxon>Ascomycota</taxon>
        <taxon>Pezizomycotina</taxon>
        <taxon>Dothideomycetes</taxon>
        <taxon>Pleosporomycetidae</taxon>
        <taxon>Mytilinidiales</taxon>
        <taxon>Argynnaceae</taxon>
        <taxon>Lepidopterella</taxon>
    </lineage>
</organism>
<feature type="non-terminal residue" evidence="1">
    <location>
        <position position="58"/>
    </location>
</feature>
<evidence type="ECO:0000313" key="1">
    <source>
        <dbReference type="EMBL" id="OCK73482.1"/>
    </source>
</evidence>
<gene>
    <name evidence="1" type="ORF">K432DRAFT_263440</name>
</gene>
<keyword evidence="2" id="KW-1185">Reference proteome</keyword>
<protein>
    <submittedName>
        <fullName evidence="1">Uncharacterized protein</fullName>
    </submittedName>
</protein>
<dbReference type="Pfam" id="PF26639">
    <property type="entry name" value="Het-6_barrel"/>
    <property type="match status" value="1"/>
</dbReference>
<feature type="non-terminal residue" evidence="1">
    <location>
        <position position="1"/>
    </location>
</feature>
<dbReference type="AlphaFoldDB" id="A0A8E2DXF8"/>
<dbReference type="EMBL" id="KV745760">
    <property type="protein sequence ID" value="OCK73482.1"/>
    <property type="molecule type" value="Genomic_DNA"/>
</dbReference>
<dbReference type="Proteomes" id="UP000250266">
    <property type="component" value="Unassembled WGS sequence"/>
</dbReference>